<evidence type="ECO:0000313" key="2">
    <source>
        <dbReference type="Proteomes" id="UP001176961"/>
    </source>
</evidence>
<proteinExistence type="predicted"/>
<evidence type="ECO:0000313" key="1">
    <source>
        <dbReference type="EMBL" id="CAJ0592256.1"/>
    </source>
</evidence>
<accession>A0AA36GKG1</accession>
<reference evidence="1" key="1">
    <citation type="submission" date="2023-07" db="EMBL/GenBank/DDBJ databases">
        <authorList>
            <consortium name="CYATHOMIX"/>
        </authorList>
    </citation>
    <scope>NUCLEOTIDE SEQUENCE</scope>
    <source>
        <strain evidence="1">N/A</strain>
    </source>
</reference>
<feature type="non-terminal residue" evidence="1">
    <location>
        <position position="1"/>
    </location>
</feature>
<organism evidence="1 2">
    <name type="scientific">Cylicocyclus nassatus</name>
    <name type="common">Nematode worm</name>
    <dbReference type="NCBI Taxonomy" id="53992"/>
    <lineage>
        <taxon>Eukaryota</taxon>
        <taxon>Metazoa</taxon>
        <taxon>Ecdysozoa</taxon>
        <taxon>Nematoda</taxon>
        <taxon>Chromadorea</taxon>
        <taxon>Rhabditida</taxon>
        <taxon>Rhabditina</taxon>
        <taxon>Rhabditomorpha</taxon>
        <taxon>Strongyloidea</taxon>
        <taxon>Strongylidae</taxon>
        <taxon>Cylicocyclus</taxon>
    </lineage>
</organism>
<dbReference type="Proteomes" id="UP001176961">
    <property type="component" value="Unassembled WGS sequence"/>
</dbReference>
<protein>
    <submittedName>
        <fullName evidence="1">Uncharacterized protein</fullName>
    </submittedName>
</protein>
<name>A0AA36GKG1_CYLNA</name>
<keyword evidence="2" id="KW-1185">Reference proteome</keyword>
<dbReference type="EMBL" id="CATQJL010000043">
    <property type="protein sequence ID" value="CAJ0592256.1"/>
    <property type="molecule type" value="Genomic_DNA"/>
</dbReference>
<sequence>MESIDVFDTAVFRDVYQPTDIFKLVEEKVGKGFARLRVEAESKAASIQRFYTIKDIYRHLAGFDPNIEVEMELNHVYANPTMLEMYNKNPNNYVFISDMYLSSKTIVQILEKCGYKNPRVYVSCEEKCNKGSGTLFEKVQRRIGKIDKHYGDNYRSDIEGAHKQGIPGVFYPALHKRPLNLPAVKSPLLKKYAAALEVSEERPLTKLAKWYAPLIYEFTKWVISKRKPGQHIYFLSRDMFMPYLISKRMLHERDVHYLYCSRRSLAPLFIASGEKTLIDKMHIVLTDEEYKAKTNKEECMNYLRNSGIRNGDIIVDIGYSGSTQRIIEKFLNIKLKGLYVQLDQALNKTMDMEMYLNRYALTYRFLAEFIFTSPEDNIEDYKNGSVITTPDHAQRKEYAKHINSIILNDKLFRRLDRMNLSVFDVEQMLIHIQNYPSYEMMCLFNEPILTNREKLNYYRKEEEMRVEPVDTKIVFKKHLKSQPIRDMIDPLPPKDPFGPKQPE</sequence>
<comment type="caution">
    <text evidence="1">The sequence shown here is derived from an EMBL/GenBank/DDBJ whole genome shotgun (WGS) entry which is preliminary data.</text>
</comment>
<dbReference type="Gene3D" id="3.40.50.1000">
    <property type="entry name" value="HAD superfamily/HAD-like"/>
    <property type="match status" value="1"/>
</dbReference>
<gene>
    <name evidence="1" type="ORF">CYNAS_LOCUS4239</name>
</gene>
<dbReference type="InterPro" id="IPR023214">
    <property type="entry name" value="HAD_sf"/>
</dbReference>
<dbReference type="AlphaFoldDB" id="A0AA36GKG1"/>